<keyword evidence="1" id="KW-0472">Membrane</keyword>
<evidence type="ECO:0000256" key="1">
    <source>
        <dbReference type="SAM" id="Phobius"/>
    </source>
</evidence>
<evidence type="ECO:0000313" key="3">
    <source>
        <dbReference type="EMBL" id="ETW92602.1"/>
    </source>
</evidence>
<evidence type="ECO:0000256" key="2">
    <source>
        <dbReference type="SAM" id="SignalP"/>
    </source>
</evidence>
<protein>
    <recommendedName>
        <fullName evidence="5">DUF2167 domain-containing protein</fullName>
    </recommendedName>
</protein>
<evidence type="ECO:0008006" key="5">
    <source>
        <dbReference type="Google" id="ProtNLM"/>
    </source>
</evidence>
<keyword evidence="1" id="KW-0812">Transmembrane</keyword>
<proteinExistence type="predicted"/>
<comment type="caution">
    <text evidence="3">The sequence shown here is derived from an EMBL/GenBank/DDBJ whole genome shotgun (WGS) entry which is preliminary data.</text>
</comment>
<feature type="chain" id="PRO_5004844587" description="DUF2167 domain-containing protein" evidence="2">
    <location>
        <begin position="28"/>
        <end position="251"/>
    </location>
</feature>
<feature type="transmembrane region" description="Helical" evidence="1">
    <location>
        <begin position="228"/>
        <end position="248"/>
    </location>
</feature>
<dbReference type="Proteomes" id="UP000019141">
    <property type="component" value="Unassembled WGS sequence"/>
</dbReference>
<sequence>MHVPWAMGVIAALAALMLVGSTRPAQAASRHVFTDLRVHERLQDTRSQVAGDIDALYLYGTLSLLEGRSGPYRMDIAGVKHDPLLPLAVFDLYHEIPTYIQSEFSDYTVWGVLDDAMFHDAIVAMAEAEYAVTRRKTSPSREGRRDQRVLGLGVNLLGRRDPLYFDLNSDYTFGLREMARVHGVQRQFYAEADFHAGRGGVDYHKRGIIAQTLQRILQVANALMDNKVLAVGLFGVVLLVVKVTQGIMSRP</sequence>
<keyword evidence="2" id="KW-0732">Signal</keyword>
<dbReference type="EMBL" id="AZHW01001428">
    <property type="protein sequence ID" value="ETW92602.1"/>
    <property type="molecule type" value="Genomic_DNA"/>
</dbReference>
<feature type="signal peptide" evidence="2">
    <location>
        <begin position="1"/>
        <end position="27"/>
    </location>
</feature>
<accession>W4L3I1</accession>
<keyword evidence="4" id="KW-1185">Reference proteome</keyword>
<keyword evidence="1" id="KW-1133">Transmembrane helix</keyword>
<dbReference type="AlphaFoldDB" id="W4L3I1"/>
<gene>
    <name evidence="3" type="ORF">ETSY1_42940</name>
</gene>
<evidence type="ECO:0000313" key="4">
    <source>
        <dbReference type="Proteomes" id="UP000019141"/>
    </source>
</evidence>
<dbReference type="HOGENOM" id="CLU_1105544_0_0_7"/>
<organism evidence="3 4">
    <name type="scientific">Entotheonella factor</name>
    <dbReference type="NCBI Taxonomy" id="1429438"/>
    <lineage>
        <taxon>Bacteria</taxon>
        <taxon>Pseudomonadati</taxon>
        <taxon>Nitrospinota/Tectimicrobiota group</taxon>
        <taxon>Candidatus Tectimicrobiota</taxon>
        <taxon>Candidatus Entotheonellia</taxon>
        <taxon>Candidatus Entotheonellales</taxon>
        <taxon>Candidatus Entotheonellaceae</taxon>
        <taxon>Candidatus Entotheonella</taxon>
    </lineage>
</organism>
<reference evidence="3 4" key="1">
    <citation type="journal article" date="2014" name="Nature">
        <title>An environmental bacterial taxon with a large and distinct metabolic repertoire.</title>
        <authorList>
            <person name="Wilson M.C."/>
            <person name="Mori T."/>
            <person name="Ruckert C."/>
            <person name="Uria A.R."/>
            <person name="Helf M.J."/>
            <person name="Takada K."/>
            <person name="Gernert C."/>
            <person name="Steffens U.A."/>
            <person name="Heycke N."/>
            <person name="Schmitt S."/>
            <person name="Rinke C."/>
            <person name="Helfrich E.J."/>
            <person name="Brachmann A.O."/>
            <person name="Gurgui C."/>
            <person name="Wakimoto T."/>
            <person name="Kracht M."/>
            <person name="Crusemann M."/>
            <person name="Hentschel U."/>
            <person name="Abe I."/>
            <person name="Matsunaga S."/>
            <person name="Kalinowski J."/>
            <person name="Takeyama H."/>
            <person name="Piel J."/>
        </authorList>
    </citation>
    <scope>NUCLEOTIDE SEQUENCE [LARGE SCALE GENOMIC DNA]</scope>
    <source>
        <strain evidence="4">TSY1</strain>
    </source>
</reference>
<name>W4L3I1_ENTF1</name>